<reference evidence="3 4" key="1">
    <citation type="journal article" date="2014" name="Proc. Natl. Acad. Sci. U.S.A.">
        <title>Trajectory and genomic determinants of fungal-pathogen speciation and host adaptation.</title>
        <authorList>
            <person name="Hu X."/>
            <person name="Xiao G."/>
            <person name="Zheng P."/>
            <person name="Shang Y."/>
            <person name="Su Y."/>
            <person name="Zhang X."/>
            <person name="Liu X."/>
            <person name="Zhan S."/>
            <person name="St Leger R.J."/>
            <person name="Wang C."/>
        </authorList>
    </citation>
    <scope>NUCLEOTIDE SEQUENCE [LARGE SCALE GENOMIC DNA]</scope>
    <source>
        <strain evidence="3 4">ARSEF 1941</strain>
    </source>
</reference>
<sequence>MPKPPAAPLPRPAVPRNTASDPWNSSSTGHQRADHHQRGTGWRDSRNRKLNSQFRSAPQGHDVEANEPRAGATVVDMLRTPRLMATTATTTTTTTITAKRDVPAGEDPPRGPGIFAGCVVYVNGSTYPLVSDHKLKRVLVENGAQTSLHLGRKKVTHVILGRPAGGLVKGAGGGLAGGKMEREIRRIGGAGVRFVGAEWVLESLKTGRRLPEARFSNVKVAAAAQGSVYGLCSGNGAAGGSLS</sequence>
<organism evidence="3 4">
    <name type="scientific">Metarhizium album (strain ARSEF 1941)</name>
    <dbReference type="NCBI Taxonomy" id="1081103"/>
    <lineage>
        <taxon>Eukaryota</taxon>
        <taxon>Fungi</taxon>
        <taxon>Dikarya</taxon>
        <taxon>Ascomycota</taxon>
        <taxon>Pezizomycotina</taxon>
        <taxon>Sordariomycetes</taxon>
        <taxon>Hypocreomycetidae</taxon>
        <taxon>Hypocreales</taxon>
        <taxon>Clavicipitaceae</taxon>
        <taxon>Metarhizium</taxon>
    </lineage>
</organism>
<dbReference type="OrthoDB" id="427711at2759"/>
<protein>
    <submittedName>
        <fullName evidence="3">Brct domain containing protein</fullName>
    </submittedName>
</protein>
<dbReference type="PROSITE" id="PS50172">
    <property type="entry name" value="BRCT"/>
    <property type="match status" value="1"/>
</dbReference>
<dbReference type="AlphaFoldDB" id="A0A0B2WTL4"/>
<evidence type="ECO:0000313" key="4">
    <source>
        <dbReference type="Proteomes" id="UP000030816"/>
    </source>
</evidence>
<dbReference type="SUPFAM" id="SSF52113">
    <property type="entry name" value="BRCT domain"/>
    <property type="match status" value="1"/>
</dbReference>
<dbReference type="EMBL" id="AZHE01000012">
    <property type="protein sequence ID" value="KHN97004.1"/>
    <property type="molecule type" value="Genomic_DNA"/>
</dbReference>
<proteinExistence type="predicted"/>
<comment type="caution">
    <text evidence="3">The sequence shown here is derived from an EMBL/GenBank/DDBJ whole genome shotgun (WGS) entry which is preliminary data.</text>
</comment>
<feature type="compositionally biased region" description="Polar residues" evidence="1">
    <location>
        <begin position="17"/>
        <end position="30"/>
    </location>
</feature>
<dbReference type="Proteomes" id="UP000030816">
    <property type="component" value="Unassembled WGS sequence"/>
</dbReference>
<evidence type="ECO:0000259" key="2">
    <source>
        <dbReference type="PROSITE" id="PS50172"/>
    </source>
</evidence>
<dbReference type="InterPro" id="IPR001357">
    <property type="entry name" value="BRCT_dom"/>
</dbReference>
<dbReference type="HOGENOM" id="CLU_054245_0_0_1"/>
<keyword evidence="4" id="KW-1185">Reference proteome</keyword>
<dbReference type="Pfam" id="PF00533">
    <property type="entry name" value="BRCT"/>
    <property type="match status" value="1"/>
</dbReference>
<evidence type="ECO:0000256" key="1">
    <source>
        <dbReference type="SAM" id="MobiDB-lite"/>
    </source>
</evidence>
<gene>
    <name evidence="3" type="ORF">MAM_05113</name>
</gene>
<dbReference type="SMART" id="SM00292">
    <property type="entry name" value="BRCT"/>
    <property type="match status" value="1"/>
</dbReference>
<dbReference type="GeneID" id="63739568"/>
<feature type="compositionally biased region" description="Pro residues" evidence="1">
    <location>
        <begin position="1"/>
        <end position="13"/>
    </location>
</feature>
<dbReference type="InterPro" id="IPR036420">
    <property type="entry name" value="BRCT_dom_sf"/>
</dbReference>
<feature type="region of interest" description="Disordered" evidence="1">
    <location>
        <begin position="1"/>
        <end position="47"/>
    </location>
</feature>
<dbReference type="STRING" id="1081103.A0A0B2WTL4"/>
<feature type="compositionally biased region" description="Basic and acidic residues" evidence="1">
    <location>
        <begin position="31"/>
        <end position="47"/>
    </location>
</feature>
<feature type="domain" description="BRCT" evidence="2">
    <location>
        <begin position="110"/>
        <end position="217"/>
    </location>
</feature>
<dbReference type="Gene3D" id="3.40.50.10190">
    <property type="entry name" value="BRCT domain"/>
    <property type="match status" value="1"/>
</dbReference>
<evidence type="ECO:0000313" key="3">
    <source>
        <dbReference type="EMBL" id="KHN97004.1"/>
    </source>
</evidence>
<name>A0A0B2WTL4_METAS</name>
<accession>A0A0B2WTL4</accession>
<dbReference type="RefSeq" id="XP_040678070.1">
    <property type="nucleotide sequence ID" value="XM_040823911.1"/>
</dbReference>